<organism evidence="7 8">
    <name type="scientific">Enterococcus casseliflavus</name>
    <name type="common">Enterococcus flavescens</name>
    <dbReference type="NCBI Taxonomy" id="37734"/>
    <lineage>
        <taxon>Bacteria</taxon>
        <taxon>Bacillati</taxon>
        <taxon>Bacillota</taxon>
        <taxon>Bacilli</taxon>
        <taxon>Lactobacillales</taxon>
        <taxon>Enterococcaceae</taxon>
        <taxon>Enterococcus</taxon>
    </lineage>
</organism>
<dbReference type="GO" id="GO:0016020">
    <property type="term" value="C:membrane"/>
    <property type="evidence" value="ECO:0007669"/>
    <property type="project" value="InterPro"/>
</dbReference>
<keyword evidence="2" id="KW-1003">Cell membrane</keyword>
<comment type="caution">
    <text evidence="7">The sequence shown here is derived from an EMBL/GenBank/DDBJ whole genome shotgun (WGS) entry which is preliminary data.</text>
</comment>
<sequence length="123" mass="14157">MLMETFLSLVKMIGFLLLILYLINISLKYLNRYTNQHNHQLRILQKIAVSKSSSIGIVQIMDKCYVMSFSEQQNQIIKELTQEETAAFLQQSLESTQVQAGKDFSEWLNKAKAEIAGKRGKQK</sequence>
<name>A0A415EV59_ENTCA</name>
<dbReference type="Pfam" id="PF04347">
    <property type="entry name" value="FliO"/>
    <property type="match status" value="1"/>
</dbReference>
<comment type="subcellular location">
    <subcellularLocation>
        <location evidence="1">Cell membrane</location>
    </subcellularLocation>
</comment>
<evidence type="ECO:0000313" key="7">
    <source>
        <dbReference type="EMBL" id="RHK07187.1"/>
    </source>
</evidence>
<evidence type="ECO:0000313" key="8">
    <source>
        <dbReference type="Proteomes" id="UP000286288"/>
    </source>
</evidence>
<evidence type="ECO:0008006" key="9">
    <source>
        <dbReference type="Google" id="ProtNLM"/>
    </source>
</evidence>
<proteinExistence type="predicted"/>
<dbReference type="AlphaFoldDB" id="A0A415EV59"/>
<dbReference type="EMBL" id="QRMZ01000005">
    <property type="protein sequence ID" value="RHK07187.1"/>
    <property type="molecule type" value="Genomic_DNA"/>
</dbReference>
<evidence type="ECO:0000256" key="4">
    <source>
        <dbReference type="ARBA" id="ARBA00022989"/>
    </source>
</evidence>
<evidence type="ECO:0000256" key="3">
    <source>
        <dbReference type="ARBA" id="ARBA00022692"/>
    </source>
</evidence>
<dbReference type="GO" id="GO:0044781">
    <property type="term" value="P:bacterial-type flagellum organization"/>
    <property type="evidence" value="ECO:0007669"/>
    <property type="project" value="InterPro"/>
</dbReference>
<gene>
    <name evidence="7" type="ORF">DW084_04755</name>
</gene>
<keyword evidence="4 6" id="KW-1133">Transmembrane helix</keyword>
<evidence type="ECO:0000256" key="1">
    <source>
        <dbReference type="ARBA" id="ARBA00004236"/>
    </source>
</evidence>
<evidence type="ECO:0000256" key="6">
    <source>
        <dbReference type="SAM" id="Phobius"/>
    </source>
</evidence>
<keyword evidence="5 6" id="KW-0472">Membrane</keyword>
<dbReference type="InterPro" id="IPR022781">
    <property type="entry name" value="Flagellar_biosynth_FliO"/>
</dbReference>
<accession>A0A415EV59</accession>
<evidence type="ECO:0000256" key="2">
    <source>
        <dbReference type="ARBA" id="ARBA00022475"/>
    </source>
</evidence>
<dbReference type="Proteomes" id="UP000286288">
    <property type="component" value="Unassembled WGS sequence"/>
</dbReference>
<reference evidence="7 8" key="1">
    <citation type="submission" date="2018-08" db="EMBL/GenBank/DDBJ databases">
        <title>A genome reference for cultivated species of the human gut microbiota.</title>
        <authorList>
            <person name="Zou Y."/>
            <person name="Xue W."/>
            <person name="Luo G."/>
        </authorList>
    </citation>
    <scope>NUCLEOTIDE SEQUENCE [LARGE SCALE GENOMIC DNA]</scope>
    <source>
        <strain evidence="7 8">AF48-16</strain>
    </source>
</reference>
<protein>
    <recommendedName>
        <fullName evidence="9">Flagellar biosynthetic protein FliO</fullName>
    </recommendedName>
</protein>
<feature type="transmembrane region" description="Helical" evidence="6">
    <location>
        <begin position="6"/>
        <end position="27"/>
    </location>
</feature>
<evidence type="ECO:0000256" key="5">
    <source>
        <dbReference type="ARBA" id="ARBA00023136"/>
    </source>
</evidence>
<keyword evidence="3 6" id="KW-0812">Transmembrane</keyword>